<dbReference type="InterPro" id="IPR032456">
    <property type="entry name" value="Peptidase_M48_N"/>
</dbReference>
<evidence type="ECO:0000256" key="4">
    <source>
        <dbReference type="ARBA" id="ARBA00022833"/>
    </source>
</evidence>
<gene>
    <name evidence="12" type="ORF">CQA43_02290</name>
</gene>
<evidence type="ECO:0000259" key="10">
    <source>
        <dbReference type="Pfam" id="PF01435"/>
    </source>
</evidence>
<protein>
    <submittedName>
        <fullName evidence="12">Peptidase M48</fullName>
    </submittedName>
</protein>
<keyword evidence="9" id="KW-0812">Transmembrane</keyword>
<evidence type="ECO:0000256" key="5">
    <source>
        <dbReference type="ARBA" id="ARBA00023049"/>
    </source>
</evidence>
<dbReference type="PANTHER" id="PTHR10120">
    <property type="entry name" value="CAAX PRENYL PROTEASE 1"/>
    <property type="match status" value="1"/>
</dbReference>
<dbReference type="GO" id="GO:0004222">
    <property type="term" value="F:metalloendopeptidase activity"/>
    <property type="evidence" value="ECO:0007669"/>
    <property type="project" value="InterPro"/>
</dbReference>
<dbReference type="Proteomes" id="UP000256650">
    <property type="component" value="Unassembled WGS sequence"/>
</dbReference>
<keyword evidence="9" id="KW-1133">Transmembrane helix</keyword>
<evidence type="ECO:0000256" key="9">
    <source>
        <dbReference type="SAM" id="Phobius"/>
    </source>
</evidence>
<evidence type="ECO:0000313" key="13">
    <source>
        <dbReference type="Proteomes" id="UP000256650"/>
    </source>
</evidence>
<proteinExistence type="inferred from homology"/>
<accession>A0A3D8IG34</accession>
<feature type="transmembrane region" description="Helical" evidence="9">
    <location>
        <begin position="308"/>
        <end position="329"/>
    </location>
</feature>
<organism evidence="12 13">
    <name type="scientific">Helicobacter ganmani</name>
    <dbReference type="NCBI Taxonomy" id="60246"/>
    <lineage>
        <taxon>Bacteria</taxon>
        <taxon>Pseudomonadati</taxon>
        <taxon>Campylobacterota</taxon>
        <taxon>Epsilonproteobacteria</taxon>
        <taxon>Campylobacterales</taxon>
        <taxon>Helicobacteraceae</taxon>
        <taxon>Helicobacter</taxon>
    </lineage>
</organism>
<keyword evidence="4 7" id="KW-0862">Zinc</keyword>
<evidence type="ECO:0000256" key="7">
    <source>
        <dbReference type="PIRSR" id="PIRSR627057-2"/>
    </source>
</evidence>
<evidence type="ECO:0000256" key="3">
    <source>
        <dbReference type="ARBA" id="ARBA00022801"/>
    </source>
</evidence>
<dbReference type="RefSeq" id="WP_115551005.1">
    <property type="nucleotide sequence ID" value="NZ_CAOVYC010000012.1"/>
</dbReference>
<feature type="transmembrane region" description="Helical" evidence="9">
    <location>
        <begin position="55"/>
        <end position="78"/>
    </location>
</feature>
<comment type="cofactor">
    <cofactor evidence="7 8">
        <name>Zn(2+)</name>
        <dbReference type="ChEBI" id="CHEBI:29105"/>
    </cofactor>
    <text evidence="7 8">Binds 1 zinc ion per subunit.</text>
</comment>
<feature type="active site" description="Proton donor" evidence="6">
    <location>
        <position position="343"/>
    </location>
</feature>
<dbReference type="FunFam" id="3.30.2010.10:FF:000010">
    <property type="entry name" value="M48 family peptidase"/>
    <property type="match status" value="1"/>
</dbReference>
<feature type="binding site" evidence="7">
    <location>
        <position position="268"/>
    </location>
    <ligand>
        <name>Zn(2+)</name>
        <dbReference type="ChEBI" id="CHEBI:29105"/>
        <note>catalytic</note>
    </ligand>
</feature>
<dbReference type="Pfam" id="PF16491">
    <property type="entry name" value="Peptidase_M48_N"/>
    <property type="match status" value="1"/>
</dbReference>
<dbReference type="OrthoDB" id="9781930at2"/>
<evidence type="ECO:0000313" key="12">
    <source>
        <dbReference type="EMBL" id="RDU63674.1"/>
    </source>
</evidence>
<keyword evidence="1 8" id="KW-0645">Protease</keyword>
<sequence length="408" mass="45993">MNLIVCYALFFSLPKLILSFLQLNFIRQEKAKPPYILESSAFLKAADYASVREKIAIYNVSLDFLLMSFWILFGFSALDSALELSPLMKSVVFVLVFLVVGALVNLPFEAYQTLVIDKKFGFAKGGMKLFITDTLKSFALLLIVSGILIFVFSWIILEVRFWEVYVFLFGAVLLIGINFLYPLLIAPMFNKFTPLENPKLQDKITALLHRVGFQSKGVFVMDASRRDGRLNAYFAGLGRAKRVILFDTLLEKISSDSILAVLGHELGHFKHYDIYKMLGLVLGFFGVLLFVVANLPESLFVEANLERSAHALIVFLLLLSSPIGLYFMLLVNWRSCQNEFAADRFGAELTSAESLSNALLVLVKENNSFPLAHPLYMRFFYSHPPLMARLMALGCANLANQPQNIQKV</sequence>
<dbReference type="Gene3D" id="3.30.2010.10">
    <property type="entry name" value="Metalloproteases ('zincins'), catalytic domain"/>
    <property type="match status" value="1"/>
</dbReference>
<feature type="active site" evidence="6">
    <location>
        <position position="265"/>
    </location>
</feature>
<reference evidence="12 13" key="1">
    <citation type="submission" date="2018-04" db="EMBL/GenBank/DDBJ databases">
        <title>Novel Campyloabacter and Helicobacter Species and Strains.</title>
        <authorList>
            <person name="Mannion A.J."/>
            <person name="Shen Z."/>
            <person name="Fox J.G."/>
        </authorList>
    </citation>
    <scope>NUCLEOTIDE SEQUENCE [LARGE SCALE GENOMIC DNA]</scope>
    <source>
        <strain evidence="12 13">MIT 99-5101</strain>
    </source>
</reference>
<dbReference type="EMBL" id="NXLS01000002">
    <property type="protein sequence ID" value="RDU63674.1"/>
    <property type="molecule type" value="Genomic_DNA"/>
</dbReference>
<feature type="transmembrane region" description="Helical" evidence="9">
    <location>
        <begin position="164"/>
        <end position="189"/>
    </location>
</feature>
<comment type="similarity">
    <text evidence="8">Belongs to the peptidase M48 family.</text>
</comment>
<feature type="domain" description="CAAX prenyl protease 1 N-terminal" evidence="11">
    <location>
        <begin position="36"/>
        <end position="191"/>
    </location>
</feature>
<feature type="binding site" evidence="7">
    <location>
        <position position="264"/>
    </location>
    <ligand>
        <name>Zn(2+)</name>
        <dbReference type="ChEBI" id="CHEBI:29105"/>
        <note>catalytic</note>
    </ligand>
</feature>
<dbReference type="Pfam" id="PF01435">
    <property type="entry name" value="Peptidase_M48"/>
    <property type="match status" value="1"/>
</dbReference>
<dbReference type="GeneID" id="82535113"/>
<evidence type="ECO:0000259" key="11">
    <source>
        <dbReference type="Pfam" id="PF16491"/>
    </source>
</evidence>
<evidence type="ECO:0000256" key="2">
    <source>
        <dbReference type="ARBA" id="ARBA00022723"/>
    </source>
</evidence>
<keyword evidence="2 7" id="KW-0479">Metal-binding</keyword>
<name>A0A3D8IG34_9HELI</name>
<evidence type="ECO:0000256" key="8">
    <source>
        <dbReference type="RuleBase" id="RU003983"/>
    </source>
</evidence>
<comment type="caution">
    <text evidence="12">The sequence shown here is derived from an EMBL/GenBank/DDBJ whole genome shotgun (WGS) entry which is preliminary data.</text>
</comment>
<keyword evidence="13" id="KW-1185">Reference proteome</keyword>
<keyword evidence="9" id="KW-0472">Membrane</keyword>
<dbReference type="CDD" id="cd07343">
    <property type="entry name" value="M48A_Zmpste24p_like"/>
    <property type="match status" value="1"/>
</dbReference>
<keyword evidence="5 8" id="KW-0482">Metalloprotease</keyword>
<feature type="domain" description="Peptidase M48" evidence="10">
    <location>
        <begin position="194"/>
        <end position="393"/>
    </location>
</feature>
<evidence type="ECO:0000256" key="6">
    <source>
        <dbReference type="PIRSR" id="PIRSR627057-1"/>
    </source>
</evidence>
<dbReference type="InterPro" id="IPR027057">
    <property type="entry name" value="CAXX_Prtase_1"/>
</dbReference>
<dbReference type="GO" id="GO:0071586">
    <property type="term" value="P:CAAX-box protein processing"/>
    <property type="evidence" value="ECO:0007669"/>
    <property type="project" value="InterPro"/>
</dbReference>
<dbReference type="GO" id="GO:0046872">
    <property type="term" value="F:metal ion binding"/>
    <property type="evidence" value="ECO:0007669"/>
    <property type="project" value="UniProtKB-KW"/>
</dbReference>
<feature type="transmembrane region" description="Helical" evidence="9">
    <location>
        <begin position="90"/>
        <end position="108"/>
    </location>
</feature>
<feature type="transmembrane region" description="Helical" evidence="9">
    <location>
        <begin position="274"/>
        <end position="296"/>
    </location>
</feature>
<feature type="transmembrane region" description="Helical" evidence="9">
    <location>
        <begin position="137"/>
        <end position="157"/>
    </location>
</feature>
<keyword evidence="3 8" id="KW-0378">Hydrolase</keyword>
<evidence type="ECO:0000256" key="1">
    <source>
        <dbReference type="ARBA" id="ARBA00022670"/>
    </source>
</evidence>
<dbReference type="AlphaFoldDB" id="A0A3D8IG34"/>
<feature type="binding site" evidence="7">
    <location>
        <position position="339"/>
    </location>
    <ligand>
        <name>Zn(2+)</name>
        <dbReference type="ChEBI" id="CHEBI:29105"/>
        <note>catalytic</note>
    </ligand>
</feature>
<dbReference type="InterPro" id="IPR001915">
    <property type="entry name" value="Peptidase_M48"/>
</dbReference>